<gene>
    <name evidence="1" type="ORF">KT99_05662</name>
</gene>
<dbReference type="EMBL" id="ABIC01000029">
    <property type="protein sequence ID" value="EDP99932.1"/>
    <property type="molecule type" value="Genomic_DNA"/>
</dbReference>
<evidence type="ECO:0000313" key="2">
    <source>
        <dbReference type="Proteomes" id="UP000005839"/>
    </source>
</evidence>
<organism evidence="1 2">
    <name type="scientific">Shewanella benthica KT99</name>
    <dbReference type="NCBI Taxonomy" id="314608"/>
    <lineage>
        <taxon>Bacteria</taxon>
        <taxon>Pseudomonadati</taxon>
        <taxon>Pseudomonadota</taxon>
        <taxon>Gammaproteobacteria</taxon>
        <taxon>Alteromonadales</taxon>
        <taxon>Shewanellaceae</taxon>
        <taxon>Shewanella</taxon>
    </lineage>
</organism>
<accession>A9DFM8</accession>
<proteinExistence type="predicted"/>
<dbReference type="STRING" id="314608.KT99_05662"/>
<protein>
    <submittedName>
        <fullName evidence="1">Uncharacterized protein</fullName>
    </submittedName>
</protein>
<dbReference type="AlphaFoldDB" id="A9DFM8"/>
<evidence type="ECO:0000313" key="1">
    <source>
        <dbReference type="EMBL" id="EDP99932.1"/>
    </source>
</evidence>
<dbReference type="Proteomes" id="UP000005839">
    <property type="component" value="Unassembled WGS sequence"/>
</dbReference>
<sequence>MHYMSPPDAAPETIQAAKDAMKITFFHGGSMPGQSTLSLA</sequence>
<name>A9DFM8_9GAMM</name>
<reference evidence="1 2" key="1">
    <citation type="submission" date="2007-10" db="EMBL/GenBank/DDBJ databases">
        <authorList>
            <person name="Yayanos A."/>
            <person name="Ferriera S."/>
            <person name="Johnson J."/>
            <person name="Kravitz S."/>
            <person name="Halpern A."/>
            <person name="Remington K."/>
            <person name="Beeson K."/>
            <person name="Tran B."/>
            <person name="Rogers Y.-H."/>
            <person name="Friedman R."/>
            <person name="Venter J.C."/>
        </authorList>
    </citation>
    <scope>NUCLEOTIDE SEQUENCE [LARGE SCALE GENOMIC DNA]</scope>
    <source>
        <strain evidence="1 2">KT99</strain>
    </source>
</reference>
<comment type="caution">
    <text evidence="1">The sequence shown here is derived from an EMBL/GenBank/DDBJ whole genome shotgun (WGS) entry which is preliminary data.</text>
</comment>
<keyword evidence="2" id="KW-1185">Reference proteome</keyword>